<dbReference type="GO" id="GO:0061630">
    <property type="term" value="F:ubiquitin protein ligase activity"/>
    <property type="evidence" value="ECO:0007669"/>
    <property type="project" value="UniProtKB-EC"/>
</dbReference>
<sequence length="1071" mass="114971">METSGGDEDDVNDSKSDEGSLHQNMTSASSAFQGLLRKLGAGIDDFLPSSPVGPSSSSQQNGRLKRILSELSGDGEEWKQVEVLTELSEMLSIGTEESLSTFSVDLFVPLLVGLLNHESNPDIMILAARALTHLCDALPSSCTAVVHYGAVSSFCAKLLTIEFMDVAEQCLQALKKISQDHPTARLQAGGLMVVLSYLDFFSTGVQRAALSTAANMCRNLPSDAADYVMDAVPLLTNLLQYHDSKGLIRLLSTCASGSPLRGKTFLQIGISSILKDILIGSGVSANSSVPPAINRSADQVFEIANMANELLPPFPRAISFTACSNIFSKVSIVKSPGSNSEKLDNTDENASEVSAQEQLLHHQPVLLQQFGMDLLPILIQQIYGSSLNTPVCYKCLSVIGKLVYFSSVEMIQSLLSLTNISSFLAGVLASKDPHVLVPSLKIAEILMEKLPATFSKMFIREGVVHVVDQLVLIGNQNNTPALASSVEKDNDPVSGISVEIPAANFNLRTIVSVRAKEFKDKYFPSYPGAIEVGITEELLHLKNLCMKLNAGVDDQKTKAKGKSKDSGSQLDDFSASKEIYLIGVISEILVELSKGDGVSTFEFIGSAVVAALLNFLSFGYFSKEIISDVNLPKLCHQALKRFKLFIDVALPSNVDKGSITPMTVLVQKLQNALSSLERFPVVLSHSPRSSGGNARLSFGFSALSQPCKLRLCRAQGGKSLRDYSSNNVLIDPLANLAAVEEFLWPRVQQIEAAQKPSILVGNSESGNPPSEAAASPSISNPASITRHYLSRSRSSVNIGDAARKEPSSQKKSKNSSKGKGKVVLETVQEELRGTHTRNAALDKDSPIKLINGGSTSEDEELHTSPVEMMIYPMMKIDDSLPVCMPDKVHDVKLGDSAEDGTCALGISDSQINEASRSSSRDTAVKCSDSADFRSSYGSKGATLVSAVSMAGPGTVNSSGIRGARDLEGWHSFSSSNEPPKLIFTTGGKQLKRHFTISQAIQGQLVLDEDDDESCAASGFISTEGSRLWNDIYTITYQRADSQADRTSVAGSSSAMVLPATSPIPKLIEYHF</sequence>
<dbReference type="Pfam" id="PF25579">
    <property type="entry name" value="TPR_TRIP12_N"/>
    <property type="match status" value="1"/>
</dbReference>
<keyword evidence="7" id="KW-1185">Reference proteome</keyword>
<evidence type="ECO:0000256" key="4">
    <source>
        <dbReference type="SAM" id="MobiDB-lite"/>
    </source>
</evidence>
<keyword evidence="3" id="KW-0808">Transferase</keyword>
<feature type="compositionally biased region" description="Basic residues" evidence="4">
    <location>
        <begin position="810"/>
        <end position="820"/>
    </location>
</feature>
<dbReference type="GO" id="GO:0043161">
    <property type="term" value="P:proteasome-mediated ubiquitin-dependent protein catabolic process"/>
    <property type="evidence" value="ECO:0007669"/>
    <property type="project" value="TreeGrafter"/>
</dbReference>
<dbReference type="SUPFAM" id="SSF48371">
    <property type="entry name" value="ARM repeat"/>
    <property type="match status" value="1"/>
</dbReference>
<dbReference type="InterPro" id="IPR057948">
    <property type="entry name" value="TPR_TRIP12_N"/>
</dbReference>
<evidence type="ECO:0000256" key="1">
    <source>
        <dbReference type="ARBA" id="ARBA00000885"/>
    </source>
</evidence>
<organism evidence="6 7">
    <name type="scientific">Hibiscus syriacus</name>
    <name type="common">Rose of Sharon</name>
    <dbReference type="NCBI Taxonomy" id="106335"/>
    <lineage>
        <taxon>Eukaryota</taxon>
        <taxon>Viridiplantae</taxon>
        <taxon>Streptophyta</taxon>
        <taxon>Embryophyta</taxon>
        <taxon>Tracheophyta</taxon>
        <taxon>Spermatophyta</taxon>
        <taxon>Magnoliopsida</taxon>
        <taxon>eudicotyledons</taxon>
        <taxon>Gunneridae</taxon>
        <taxon>Pentapetalae</taxon>
        <taxon>rosids</taxon>
        <taxon>malvids</taxon>
        <taxon>Malvales</taxon>
        <taxon>Malvaceae</taxon>
        <taxon>Malvoideae</taxon>
        <taxon>Hibiscus</taxon>
    </lineage>
</organism>
<reference evidence="6" key="1">
    <citation type="submission" date="2019-09" db="EMBL/GenBank/DDBJ databases">
        <title>Draft genome information of white flower Hibiscus syriacus.</title>
        <authorList>
            <person name="Kim Y.-M."/>
        </authorList>
    </citation>
    <scope>NUCLEOTIDE SEQUENCE [LARGE SCALE GENOMIC DNA]</scope>
    <source>
        <strain evidence="6">YM2019G1</strain>
    </source>
</reference>
<feature type="domain" description="E3 ubiquitin-protein ligase TRIP12-like TPR repeats" evidence="5">
    <location>
        <begin position="56"/>
        <end position="187"/>
    </location>
</feature>
<evidence type="ECO:0000313" key="7">
    <source>
        <dbReference type="Proteomes" id="UP000436088"/>
    </source>
</evidence>
<name>A0A6A3AIQ4_HIBSY</name>
<feature type="region of interest" description="Disordered" evidence="4">
    <location>
        <begin position="1"/>
        <end position="24"/>
    </location>
</feature>
<evidence type="ECO:0000256" key="3">
    <source>
        <dbReference type="ARBA" id="ARBA00022679"/>
    </source>
</evidence>
<dbReference type="InterPro" id="IPR045322">
    <property type="entry name" value="HECTD1/TRIP12-like"/>
</dbReference>
<comment type="caution">
    <text evidence="6">The sequence shown here is derived from an EMBL/GenBank/DDBJ whole genome shotgun (WGS) entry which is preliminary data.</text>
</comment>
<dbReference type="PANTHER" id="PTHR45670">
    <property type="entry name" value="E3 UBIQUITIN-PROTEIN LIGASE TRIP12"/>
    <property type="match status" value="1"/>
</dbReference>
<evidence type="ECO:0000313" key="6">
    <source>
        <dbReference type="EMBL" id="KAE8703155.1"/>
    </source>
</evidence>
<proteinExistence type="predicted"/>
<dbReference type="Proteomes" id="UP000436088">
    <property type="component" value="Unassembled WGS sequence"/>
</dbReference>
<dbReference type="EC" id="2.3.2.26" evidence="2"/>
<evidence type="ECO:0000256" key="2">
    <source>
        <dbReference type="ARBA" id="ARBA00012485"/>
    </source>
</evidence>
<dbReference type="GO" id="GO:0000209">
    <property type="term" value="P:protein polyubiquitination"/>
    <property type="evidence" value="ECO:0007669"/>
    <property type="project" value="TreeGrafter"/>
</dbReference>
<dbReference type="PANTHER" id="PTHR45670:SF1">
    <property type="entry name" value="E3 UBIQUITIN-PROTEIN LIGASE HECTD1"/>
    <property type="match status" value="1"/>
</dbReference>
<protein>
    <recommendedName>
        <fullName evidence="2">HECT-type E3 ubiquitin transferase</fullName>
        <ecNumber evidence="2">2.3.2.26</ecNumber>
    </recommendedName>
</protein>
<dbReference type="AlphaFoldDB" id="A0A6A3AIQ4"/>
<gene>
    <name evidence="6" type="ORF">F3Y22_tig00110474pilonHSYRG00222</name>
</gene>
<accession>A0A6A3AIQ4</accession>
<feature type="compositionally biased region" description="Acidic residues" evidence="4">
    <location>
        <begin position="1"/>
        <end position="11"/>
    </location>
</feature>
<feature type="compositionally biased region" description="Low complexity" evidence="4">
    <location>
        <begin position="763"/>
        <end position="782"/>
    </location>
</feature>
<feature type="region of interest" description="Disordered" evidence="4">
    <location>
        <begin position="795"/>
        <end position="860"/>
    </location>
</feature>
<comment type="catalytic activity">
    <reaction evidence="1">
        <text>S-ubiquitinyl-[E2 ubiquitin-conjugating enzyme]-L-cysteine + [acceptor protein]-L-lysine = [E2 ubiquitin-conjugating enzyme]-L-cysteine + N(6)-ubiquitinyl-[acceptor protein]-L-lysine.</text>
        <dbReference type="EC" id="2.3.2.26"/>
    </reaction>
</comment>
<dbReference type="Gene3D" id="1.25.10.10">
    <property type="entry name" value="Leucine-rich Repeat Variant"/>
    <property type="match status" value="1"/>
</dbReference>
<dbReference type="InterPro" id="IPR016024">
    <property type="entry name" value="ARM-type_fold"/>
</dbReference>
<evidence type="ECO:0000259" key="5">
    <source>
        <dbReference type="Pfam" id="PF25579"/>
    </source>
</evidence>
<feature type="region of interest" description="Disordered" evidence="4">
    <location>
        <begin position="759"/>
        <end position="782"/>
    </location>
</feature>
<dbReference type="InterPro" id="IPR011989">
    <property type="entry name" value="ARM-like"/>
</dbReference>
<dbReference type="EMBL" id="VEPZ02001002">
    <property type="protein sequence ID" value="KAE8703155.1"/>
    <property type="molecule type" value="Genomic_DNA"/>
</dbReference>